<comment type="subcellular location">
    <subcellularLocation>
        <location evidence="1">Membrane</location>
        <topology evidence="1">Single-pass membrane protein</topology>
    </subcellularLocation>
</comment>
<dbReference type="PANTHER" id="PTHR46905">
    <property type="entry name" value="RING-H2 FINGER PROTEIN ATL78"/>
    <property type="match status" value="1"/>
</dbReference>
<keyword evidence="7 10" id="KW-0472">Membrane</keyword>
<evidence type="ECO:0000313" key="13">
    <source>
        <dbReference type="Proteomes" id="UP000829196"/>
    </source>
</evidence>
<dbReference type="EMBL" id="JAGYWB010000018">
    <property type="protein sequence ID" value="KAI0492287.1"/>
    <property type="molecule type" value="Genomic_DNA"/>
</dbReference>
<keyword evidence="13" id="KW-1185">Reference proteome</keyword>
<name>A0A8T3A756_DENNO</name>
<evidence type="ECO:0000256" key="4">
    <source>
        <dbReference type="ARBA" id="ARBA00022723"/>
    </source>
</evidence>
<feature type="transmembrane region" description="Helical" evidence="10">
    <location>
        <begin position="37"/>
        <end position="58"/>
    </location>
</feature>
<dbReference type="Gene3D" id="3.30.40.10">
    <property type="entry name" value="Zinc/RING finger domain, C3HC4 (zinc finger)"/>
    <property type="match status" value="1"/>
</dbReference>
<keyword evidence="9" id="KW-0863">Zinc-finger</keyword>
<dbReference type="SUPFAM" id="SSF57850">
    <property type="entry name" value="RING/U-box"/>
    <property type="match status" value="1"/>
</dbReference>
<protein>
    <recommendedName>
        <fullName evidence="11">RING-type domain-containing protein</fullName>
    </recommendedName>
</protein>
<dbReference type="PANTHER" id="PTHR46905:SF21">
    <property type="entry name" value="RING-TYPE E3 UBIQUITIN TRANSFERASE"/>
    <property type="match status" value="1"/>
</dbReference>
<dbReference type="SMR" id="A0A8T3A756"/>
<keyword evidence="5" id="KW-0862">Zinc</keyword>
<evidence type="ECO:0000256" key="6">
    <source>
        <dbReference type="ARBA" id="ARBA00022989"/>
    </source>
</evidence>
<feature type="domain" description="RING-type" evidence="11">
    <location>
        <begin position="109"/>
        <end position="151"/>
    </location>
</feature>
<dbReference type="InterPro" id="IPR001841">
    <property type="entry name" value="Znf_RING"/>
</dbReference>
<keyword evidence="4" id="KW-0479">Metal-binding</keyword>
<dbReference type="GO" id="GO:0016567">
    <property type="term" value="P:protein ubiquitination"/>
    <property type="evidence" value="ECO:0007669"/>
    <property type="project" value="InterPro"/>
</dbReference>
<evidence type="ECO:0000256" key="1">
    <source>
        <dbReference type="ARBA" id="ARBA00004167"/>
    </source>
</evidence>
<dbReference type="InterPro" id="IPR044602">
    <property type="entry name" value="ATL10/ATL72-79-like"/>
</dbReference>
<keyword evidence="6 10" id="KW-1133">Transmembrane helix</keyword>
<evidence type="ECO:0000256" key="9">
    <source>
        <dbReference type="PROSITE-ProRule" id="PRU00175"/>
    </source>
</evidence>
<dbReference type="GO" id="GO:0016740">
    <property type="term" value="F:transferase activity"/>
    <property type="evidence" value="ECO:0007669"/>
    <property type="project" value="UniProtKB-KW"/>
</dbReference>
<evidence type="ECO:0000256" key="10">
    <source>
        <dbReference type="SAM" id="Phobius"/>
    </source>
</evidence>
<dbReference type="OrthoDB" id="8062037at2759"/>
<evidence type="ECO:0000256" key="3">
    <source>
        <dbReference type="ARBA" id="ARBA00022692"/>
    </source>
</evidence>
<dbReference type="AlphaFoldDB" id="A0A8T3A756"/>
<dbReference type="Pfam" id="PF13639">
    <property type="entry name" value="zf-RING_2"/>
    <property type="match status" value="1"/>
</dbReference>
<dbReference type="InterPro" id="IPR013083">
    <property type="entry name" value="Znf_RING/FYVE/PHD"/>
</dbReference>
<comment type="similarity">
    <text evidence="8">Belongs to the RING-type zinc finger family. ATL subfamily.</text>
</comment>
<organism evidence="12 13">
    <name type="scientific">Dendrobium nobile</name>
    <name type="common">Orchid</name>
    <dbReference type="NCBI Taxonomy" id="94219"/>
    <lineage>
        <taxon>Eukaryota</taxon>
        <taxon>Viridiplantae</taxon>
        <taxon>Streptophyta</taxon>
        <taxon>Embryophyta</taxon>
        <taxon>Tracheophyta</taxon>
        <taxon>Spermatophyta</taxon>
        <taxon>Magnoliopsida</taxon>
        <taxon>Liliopsida</taxon>
        <taxon>Asparagales</taxon>
        <taxon>Orchidaceae</taxon>
        <taxon>Epidendroideae</taxon>
        <taxon>Malaxideae</taxon>
        <taxon>Dendrobiinae</taxon>
        <taxon>Dendrobium</taxon>
    </lineage>
</organism>
<dbReference type="SMART" id="SM00184">
    <property type="entry name" value="RING"/>
    <property type="match status" value="1"/>
</dbReference>
<sequence>MRSLLETMMDTLSPYPSIQSNSIDISGGGEFNINKNLVIILAVLVYALVCALGLYSIVRCALRCSRWLSIETTEATATQLAMTRLNNCALQKIPLSIYESNGNDQLTECPICLFEFTDGEKVRVLPSCNHSFHVQCIDMWLSSHSSCPICRHSLLDRSEVPTCIVVGEQMSEVDGSPFVTAKVDEV</sequence>
<accession>A0A8T3A756</accession>
<dbReference type="GO" id="GO:0016020">
    <property type="term" value="C:membrane"/>
    <property type="evidence" value="ECO:0007669"/>
    <property type="project" value="UniProtKB-SubCell"/>
</dbReference>
<dbReference type="CDD" id="cd16461">
    <property type="entry name" value="RING-H2_EL5-like"/>
    <property type="match status" value="1"/>
</dbReference>
<comment type="caution">
    <text evidence="12">The sequence shown here is derived from an EMBL/GenBank/DDBJ whole genome shotgun (WGS) entry which is preliminary data.</text>
</comment>
<gene>
    <name evidence="12" type="ORF">KFK09_026557</name>
</gene>
<evidence type="ECO:0000256" key="2">
    <source>
        <dbReference type="ARBA" id="ARBA00022679"/>
    </source>
</evidence>
<evidence type="ECO:0000313" key="12">
    <source>
        <dbReference type="EMBL" id="KAI0492287.1"/>
    </source>
</evidence>
<dbReference type="Proteomes" id="UP000829196">
    <property type="component" value="Unassembled WGS sequence"/>
</dbReference>
<proteinExistence type="inferred from homology"/>
<keyword evidence="2" id="KW-0808">Transferase</keyword>
<reference evidence="12" key="1">
    <citation type="journal article" date="2022" name="Front. Genet.">
        <title>Chromosome-Scale Assembly of the Dendrobium nobile Genome Provides Insights Into the Molecular Mechanism of the Biosynthesis of the Medicinal Active Ingredient of Dendrobium.</title>
        <authorList>
            <person name="Xu Q."/>
            <person name="Niu S.-C."/>
            <person name="Li K.-L."/>
            <person name="Zheng P.-J."/>
            <person name="Zhang X.-J."/>
            <person name="Jia Y."/>
            <person name="Liu Y."/>
            <person name="Niu Y.-X."/>
            <person name="Yu L.-H."/>
            <person name="Chen D.-F."/>
            <person name="Zhang G.-Q."/>
        </authorList>
    </citation>
    <scope>NUCLEOTIDE SEQUENCE</scope>
    <source>
        <tissue evidence="12">Leaf</tissue>
    </source>
</reference>
<keyword evidence="3 10" id="KW-0812">Transmembrane</keyword>
<evidence type="ECO:0000256" key="8">
    <source>
        <dbReference type="ARBA" id="ARBA00024209"/>
    </source>
</evidence>
<evidence type="ECO:0000259" key="11">
    <source>
        <dbReference type="PROSITE" id="PS50089"/>
    </source>
</evidence>
<dbReference type="PROSITE" id="PS50089">
    <property type="entry name" value="ZF_RING_2"/>
    <property type="match status" value="1"/>
</dbReference>
<evidence type="ECO:0000256" key="7">
    <source>
        <dbReference type="ARBA" id="ARBA00023136"/>
    </source>
</evidence>
<evidence type="ECO:0000256" key="5">
    <source>
        <dbReference type="ARBA" id="ARBA00022833"/>
    </source>
</evidence>
<dbReference type="GO" id="GO:0008270">
    <property type="term" value="F:zinc ion binding"/>
    <property type="evidence" value="ECO:0007669"/>
    <property type="project" value="UniProtKB-KW"/>
</dbReference>